<reference evidence="2" key="1">
    <citation type="submission" date="2022-11" db="UniProtKB">
        <authorList>
            <consortium name="WormBaseParasite"/>
        </authorList>
    </citation>
    <scope>IDENTIFICATION</scope>
</reference>
<dbReference type="Proteomes" id="UP000887579">
    <property type="component" value="Unplaced"/>
</dbReference>
<dbReference type="WBParaSite" id="ES5_v2.g18120.t1">
    <property type="protein sequence ID" value="ES5_v2.g18120.t1"/>
    <property type="gene ID" value="ES5_v2.g18120"/>
</dbReference>
<organism evidence="1 2">
    <name type="scientific">Panagrolaimus sp. ES5</name>
    <dbReference type="NCBI Taxonomy" id="591445"/>
    <lineage>
        <taxon>Eukaryota</taxon>
        <taxon>Metazoa</taxon>
        <taxon>Ecdysozoa</taxon>
        <taxon>Nematoda</taxon>
        <taxon>Chromadorea</taxon>
        <taxon>Rhabditida</taxon>
        <taxon>Tylenchina</taxon>
        <taxon>Panagrolaimomorpha</taxon>
        <taxon>Panagrolaimoidea</taxon>
        <taxon>Panagrolaimidae</taxon>
        <taxon>Panagrolaimus</taxon>
    </lineage>
</organism>
<name>A0AC34FLX2_9BILA</name>
<evidence type="ECO:0000313" key="1">
    <source>
        <dbReference type="Proteomes" id="UP000887579"/>
    </source>
</evidence>
<sequence>SMRAIFGALGPSFKTKTTIPPFQNIELYNLFVDVMQLPNRAPNNGTHGILFTALKNPPEYQTTEAQMFQKCDAEVKLLKCGDSCHFKLPLSNETYCYSIQKLGYTQSLADINLCELRFCNASIVLDDEGKPLVTQSLIRHPIPNIDHRANCSLRIHDGNDPTVYLFQNMARVRDVELLTDFEFFIDRNLYSPKMALQLRTEIKEELWQLEQDIHH</sequence>
<proteinExistence type="predicted"/>
<evidence type="ECO:0000313" key="2">
    <source>
        <dbReference type="WBParaSite" id="ES5_v2.g18120.t1"/>
    </source>
</evidence>
<accession>A0AC34FLX2</accession>
<protein>
    <submittedName>
        <fullName evidence="2">Uncharacterized protein</fullName>
    </submittedName>
</protein>